<evidence type="ECO:0000313" key="4">
    <source>
        <dbReference type="Proteomes" id="UP000602198"/>
    </source>
</evidence>
<dbReference type="EMBL" id="JAERRJ010000002">
    <property type="protein sequence ID" value="MBL1074086.1"/>
    <property type="molecule type" value="Genomic_DNA"/>
</dbReference>
<dbReference type="Proteomes" id="UP000602198">
    <property type="component" value="Unassembled WGS sequence"/>
</dbReference>
<name>A0ABS1M0Q4_9NOCA</name>
<dbReference type="SUPFAM" id="SSF56959">
    <property type="entry name" value="Leukocidin-like"/>
    <property type="match status" value="1"/>
</dbReference>
<evidence type="ECO:0000256" key="1">
    <source>
        <dbReference type="ARBA" id="ARBA00022729"/>
    </source>
</evidence>
<evidence type="ECO:0000256" key="2">
    <source>
        <dbReference type="SAM" id="SignalP"/>
    </source>
</evidence>
<organism evidence="3 4">
    <name type="scientific">Nocardia acididurans</name>
    <dbReference type="NCBI Taxonomy" id="2802282"/>
    <lineage>
        <taxon>Bacteria</taxon>
        <taxon>Bacillati</taxon>
        <taxon>Actinomycetota</taxon>
        <taxon>Actinomycetes</taxon>
        <taxon>Mycobacteriales</taxon>
        <taxon>Nocardiaceae</taxon>
        <taxon>Nocardia</taxon>
    </lineage>
</organism>
<reference evidence="3 4" key="1">
    <citation type="submission" date="2021-01" db="EMBL/GenBank/DDBJ databases">
        <title>WGS of actinomycetes isolated from Thailand.</title>
        <authorList>
            <person name="Thawai C."/>
        </authorList>
    </citation>
    <scope>NUCLEOTIDE SEQUENCE [LARGE SCALE GENOMIC DNA]</scope>
    <source>
        <strain evidence="3 4">LPG 2</strain>
    </source>
</reference>
<comment type="caution">
    <text evidence="3">The sequence shown here is derived from an EMBL/GenBank/DDBJ whole genome shotgun (WGS) entry which is preliminary data.</text>
</comment>
<feature type="signal peptide" evidence="2">
    <location>
        <begin position="1"/>
        <end position="36"/>
    </location>
</feature>
<dbReference type="Pfam" id="PF09203">
    <property type="entry name" value="MspA"/>
    <property type="match status" value="1"/>
</dbReference>
<sequence>MGTIMKRSISRAAARTVAIAAALTIGLSMSTGTSPAGIDSANSIVDRQDRTVEAIQMDTGIQFVPPLDGNPLSREWFHSGKAAWKISGPKAEDWSGTISVGYQVGFPAALNGKLRFSWYTPNLGVEVDSDPSLIINDLVPRAGVEVEVGFGPGIETIEAASGDISGTDGYIQMSGFHGTVTGVLGQLSIRPWVKIVTSNGDTVITYGPLWQI</sequence>
<feature type="chain" id="PRO_5045558170" evidence="2">
    <location>
        <begin position="37"/>
        <end position="212"/>
    </location>
</feature>
<protein>
    <submittedName>
        <fullName evidence="3">MspA family porin</fullName>
    </submittedName>
</protein>
<gene>
    <name evidence="3" type="ORF">JK358_06725</name>
</gene>
<proteinExistence type="predicted"/>
<dbReference type="InterPro" id="IPR015286">
    <property type="entry name" value="Porin_fam_mycobact-type"/>
</dbReference>
<dbReference type="Gene3D" id="2.10.300.10">
    <property type="entry name" value="Porin MspA ribbon domain"/>
    <property type="match status" value="1"/>
</dbReference>
<dbReference type="Gene3D" id="2.60.40.1650">
    <property type="entry name" value="Porin MspA (Ig-like beta-sandwich domain)"/>
    <property type="match status" value="1"/>
</dbReference>
<evidence type="ECO:0000313" key="3">
    <source>
        <dbReference type="EMBL" id="MBL1074086.1"/>
    </source>
</evidence>
<keyword evidence="1 2" id="KW-0732">Signal</keyword>
<keyword evidence="4" id="KW-1185">Reference proteome</keyword>
<dbReference type="InterPro" id="IPR036435">
    <property type="entry name" value="Leukocidin/porin_MspA_sf"/>
</dbReference>
<accession>A0ABS1M0Q4</accession>